<dbReference type="InterPro" id="IPR022476">
    <property type="entry name" value="Spore_YabP/YqfC"/>
</dbReference>
<dbReference type="RefSeq" id="WP_123930682.1">
    <property type="nucleotide sequence ID" value="NZ_RKRE01000003.1"/>
</dbReference>
<dbReference type="Pfam" id="PF07873">
    <property type="entry name" value="YabP"/>
    <property type="match status" value="1"/>
</dbReference>
<dbReference type="InterPro" id="IPR038705">
    <property type="entry name" value="YabP_sf"/>
</dbReference>
<dbReference type="EMBL" id="RKRE01000003">
    <property type="protein sequence ID" value="RPF42494.1"/>
    <property type="molecule type" value="Genomic_DNA"/>
</dbReference>
<accession>A0A3N5AD16</accession>
<dbReference type="NCBIfam" id="TIGR02892">
    <property type="entry name" value="spore_yabP"/>
    <property type="match status" value="1"/>
</dbReference>
<dbReference type="InterPro" id="IPR012504">
    <property type="entry name" value="Spore_YabP"/>
</dbReference>
<evidence type="ECO:0000313" key="2">
    <source>
        <dbReference type="Proteomes" id="UP000282654"/>
    </source>
</evidence>
<dbReference type="Gene3D" id="2.60.40.2000">
    <property type="match status" value="1"/>
</dbReference>
<evidence type="ECO:0000313" key="1">
    <source>
        <dbReference type="EMBL" id="RPF42494.1"/>
    </source>
</evidence>
<reference evidence="1 2" key="1">
    <citation type="submission" date="2018-11" db="EMBL/GenBank/DDBJ databases">
        <title>Genomic Encyclopedia of Type Strains, Phase IV (KMG-IV): sequencing the most valuable type-strain genomes for metagenomic binning, comparative biology and taxonomic classification.</title>
        <authorList>
            <person name="Goeker M."/>
        </authorList>
    </citation>
    <scope>NUCLEOTIDE SEQUENCE [LARGE SCALE GENOMIC DNA]</scope>
    <source>
        <strain evidence="1 2">DSM 102936</strain>
    </source>
</reference>
<dbReference type="GO" id="GO:0030435">
    <property type="term" value="P:sporulation resulting in formation of a cellular spore"/>
    <property type="evidence" value="ECO:0007669"/>
    <property type="project" value="InterPro"/>
</dbReference>
<keyword evidence="2" id="KW-1185">Reference proteome</keyword>
<sequence>MKEVERHTVILEERKRVVAEGVRQVDAFTDKEIRADTALGYLVLKGEGLNITDLNLDTGRLVVEGRFQALSYAEEKGTVRRGAGRGLLERLFR</sequence>
<name>A0A3N5AD16_9THEO</name>
<protein>
    <submittedName>
        <fullName evidence="1">Sporulation protein YabP</fullName>
    </submittedName>
</protein>
<comment type="caution">
    <text evidence="1">The sequence shown here is derived from an EMBL/GenBank/DDBJ whole genome shotgun (WGS) entry which is preliminary data.</text>
</comment>
<proteinExistence type="predicted"/>
<dbReference type="Proteomes" id="UP000282654">
    <property type="component" value="Unassembled WGS sequence"/>
</dbReference>
<dbReference type="AlphaFoldDB" id="A0A3N5AD16"/>
<dbReference type="OrthoDB" id="9795125at2"/>
<gene>
    <name evidence="1" type="ORF">EDD75_1595</name>
</gene>
<organism evidence="1 2">
    <name type="scientific">Thermodesulfitimonas autotrophica</name>
    <dbReference type="NCBI Taxonomy" id="1894989"/>
    <lineage>
        <taxon>Bacteria</taxon>
        <taxon>Bacillati</taxon>
        <taxon>Bacillota</taxon>
        <taxon>Clostridia</taxon>
        <taxon>Thermoanaerobacterales</taxon>
        <taxon>Thermoanaerobacteraceae</taxon>
        <taxon>Thermodesulfitimonas</taxon>
    </lineage>
</organism>